<evidence type="ECO:0000256" key="4">
    <source>
        <dbReference type="ARBA" id="ARBA00022525"/>
    </source>
</evidence>
<feature type="domain" description="Flagellin N-terminal" evidence="6">
    <location>
        <begin position="3"/>
        <end position="138"/>
    </location>
</feature>
<dbReference type="Proteomes" id="UP000054639">
    <property type="component" value="Unassembled WGS sequence"/>
</dbReference>
<protein>
    <submittedName>
        <fullName evidence="9">Flagellar hook-associated protein 3 FlgL</fullName>
    </submittedName>
    <submittedName>
        <fullName evidence="8">Flagellar hook-associated protein FlgL</fullName>
    </submittedName>
</protein>
<reference evidence="8 10" key="1">
    <citation type="submission" date="2015-11" db="EMBL/GenBank/DDBJ databases">
        <title>Genomic analysis of 38 Legionella species identifies large and diverse effector repertoires.</title>
        <authorList>
            <person name="Burstein D."/>
            <person name="Amaro F."/>
            <person name="Zusman T."/>
            <person name="Lifshitz Z."/>
            <person name="Cohen O."/>
            <person name="Gilbert J.A."/>
            <person name="Pupko T."/>
            <person name="Shuman H.A."/>
            <person name="Segal G."/>
        </authorList>
    </citation>
    <scope>NUCLEOTIDE SEQUENCE [LARGE SCALE GENOMIC DNA]</scope>
    <source>
        <strain evidence="8 10">ATCC 49507</strain>
    </source>
</reference>
<evidence type="ECO:0000313" key="11">
    <source>
        <dbReference type="Proteomes" id="UP000254230"/>
    </source>
</evidence>
<gene>
    <name evidence="9" type="primary">flgL</name>
    <name evidence="8" type="ORF">Lqua_3191</name>
    <name evidence="9" type="ORF">NCTC12376_01986</name>
</gene>
<dbReference type="InterPro" id="IPR001029">
    <property type="entry name" value="Flagellin_N"/>
</dbReference>
<evidence type="ECO:0000256" key="5">
    <source>
        <dbReference type="ARBA" id="ARBA00023143"/>
    </source>
</evidence>
<dbReference type="Pfam" id="PF00669">
    <property type="entry name" value="Flagellin_N"/>
    <property type="match status" value="1"/>
</dbReference>
<dbReference type="InterPro" id="IPR046358">
    <property type="entry name" value="Flagellin_C"/>
</dbReference>
<dbReference type="NCBIfam" id="TIGR02550">
    <property type="entry name" value="flagell_flgL"/>
    <property type="match status" value="1"/>
</dbReference>
<dbReference type="GO" id="GO:0005576">
    <property type="term" value="C:extracellular region"/>
    <property type="evidence" value="ECO:0007669"/>
    <property type="project" value="UniProtKB-SubCell"/>
</dbReference>
<reference evidence="9 11" key="2">
    <citation type="submission" date="2018-06" db="EMBL/GenBank/DDBJ databases">
        <authorList>
            <consortium name="Pathogen Informatics"/>
            <person name="Doyle S."/>
        </authorList>
    </citation>
    <scope>NUCLEOTIDE SEQUENCE [LARGE SCALE GENOMIC DNA]</scope>
    <source>
        <strain evidence="9 11">NCTC12376</strain>
    </source>
</reference>
<sequence length="411" mass="44298">MRISTNQMYQSGLNNLLDLQGRVMKLQSQQSSGLKVESPSDDPVASAQIELMNHRIGTTELLQKNRQSVESALSLEEGILSDAINSLNRLREIQIQAGNGSLSEEDRKALSVEAKNLLGQLQDYANTKDSNGNYMFSGGKSLVQPFSINGAGQYIYNGDSTQRFQAVTHSLQVAINDTGDNVFMRIPNGNGTFTINQTATPNAGTAVVSTGSVVNPLAYVSDNYSMSFALNTQGKLVVMVSGTASGDVIPPTGLPDDAPLYQEGSVISFNGMEMTVSGTPQAGDSFAIAPSKNESMFSTVQRMIANLNKPYKTAVDKAATETENNQLLAQLDKAFSHISEVQADLGARLNQLESADNANKNLLDTSAAALKLLREIDPVQVATEFNIQVLNLQIAQQSFVRIQGLTLFNYI</sequence>
<dbReference type="OrthoDB" id="9768249at2"/>
<comment type="subcellular location">
    <subcellularLocation>
        <location evidence="1">Bacterial flagellum</location>
    </subcellularLocation>
    <subcellularLocation>
        <location evidence="2">Secreted</location>
    </subcellularLocation>
</comment>
<dbReference type="GO" id="GO:0005198">
    <property type="term" value="F:structural molecule activity"/>
    <property type="evidence" value="ECO:0007669"/>
    <property type="project" value="InterPro"/>
</dbReference>
<accession>A0A378KVG0</accession>
<proteinExistence type="inferred from homology"/>
<dbReference type="EMBL" id="UGOW01000001">
    <property type="protein sequence ID" value="STY18169.1"/>
    <property type="molecule type" value="Genomic_DNA"/>
</dbReference>
<dbReference type="RefSeq" id="WP_058475311.1">
    <property type="nucleotide sequence ID" value="NZ_CAAAIL010000010.1"/>
</dbReference>
<evidence type="ECO:0000259" key="6">
    <source>
        <dbReference type="Pfam" id="PF00669"/>
    </source>
</evidence>
<evidence type="ECO:0000313" key="8">
    <source>
        <dbReference type="EMBL" id="KTD43290.1"/>
    </source>
</evidence>
<dbReference type="AlphaFoldDB" id="A0A378KVG0"/>
<keyword evidence="9" id="KW-0969">Cilium</keyword>
<name>A0A378KVG0_9GAMM</name>
<keyword evidence="5" id="KW-0975">Bacterial flagellum</keyword>
<dbReference type="EMBL" id="LNYR01000048">
    <property type="protein sequence ID" value="KTD43290.1"/>
    <property type="molecule type" value="Genomic_DNA"/>
</dbReference>
<dbReference type="InterPro" id="IPR001492">
    <property type="entry name" value="Flagellin"/>
</dbReference>
<dbReference type="Proteomes" id="UP000254230">
    <property type="component" value="Unassembled WGS sequence"/>
</dbReference>
<dbReference type="Pfam" id="PF00700">
    <property type="entry name" value="Flagellin_C"/>
    <property type="match status" value="1"/>
</dbReference>
<keyword evidence="10" id="KW-1185">Reference proteome</keyword>
<organism evidence="9 11">
    <name type="scientific">Legionella quateirensis</name>
    <dbReference type="NCBI Taxonomy" id="45072"/>
    <lineage>
        <taxon>Bacteria</taxon>
        <taxon>Pseudomonadati</taxon>
        <taxon>Pseudomonadota</taxon>
        <taxon>Gammaproteobacteria</taxon>
        <taxon>Legionellales</taxon>
        <taxon>Legionellaceae</taxon>
        <taxon>Legionella</taxon>
    </lineage>
</organism>
<evidence type="ECO:0000256" key="1">
    <source>
        <dbReference type="ARBA" id="ARBA00004365"/>
    </source>
</evidence>
<dbReference type="GO" id="GO:0009424">
    <property type="term" value="C:bacterial-type flagellum hook"/>
    <property type="evidence" value="ECO:0007669"/>
    <property type="project" value="InterPro"/>
</dbReference>
<dbReference type="GO" id="GO:0071973">
    <property type="term" value="P:bacterial-type flagellum-dependent cell motility"/>
    <property type="evidence" value="ECO:0007669"/>
    <property type="project" value="InterPro"/>
</dbReference>
<dbReference type="SUPFAM" id="SSF64518">
    <property type="entry name" value="Phase 1 flagellin"/>
    <property type="match status" value="1"/>
</dbReference>
<keyword evidence="9" id="KW-0966">Cell projection</keyword>
<dbReference type="InterPro" id="IPR013384">
    <property type="entry name" value="Flagell_FlgL"/>
</dbReference>
<evidence type="ECO:0000313" key="9">
    <source>
        <dbReference type="EMBL" id="STY18169.1"/>
    </source>
</evidence>
<keyword evidence="9" id="KW-0282">Flagellum</keyword>
<evidence type="ECO:0000256" key="3">
    <source>
        <dbReference type="ARBA" id="ARBA00005709"/>
    </source>
</evidence>
<dbReference type="Gene3D" id="1.20.1330.10">
    <property type="entry name" value="f41 fragment of flagellin, N-terminal domain"/>
    <property type="match status" value="2"/>
</dbReference>
<feature type="domain" description="Flagellin C-terminal" evidence="7">
    <location>
        <begin position="329"/>
        <end position="410"/>
    </location>
</feature>
<dbReference type="PANTHER" id="PTHR42792">
    <property type="entry name" value="FLAGELLIN"/>
    <property type="match status" value="1"/>
</dbReference>
<dbReference type="PANTHER" id="PTHR42792:SF1">
    <property type="entry name" value="FLAGELLAR HOOK-ASSOCIATED PROTEIN 3"/>
    <property type="match status" value="1"/>
</dbReference>
<evidence type="ECO:0000259" key="7">
    <source>
        <dbReference type="Pfam" id="PF00700"/>
    </source>
</evidence>
<evidence type="ECO:0000256" key="2">
    <source>
        <dbReference type="ARBA" id="ARBA00004613"/>
    </source>
</evidence>
<dbReference type="STRING" id="45072.Lqua_3191"/>
<comment type="similarity">
    <text evidence="3">Belongs to the bacterial flagellin family.</text>
</comment>
<evidence type="ECO:0000313" key="10">
    <source>
        <dbReference type="Proteomes" id="UP000054639"/>
    </source>
</evidence>
<keyword evidence="4" id="KW-0964">Secreted</keyword>